<keyword evidence="4" id="KW-1185">Reference proteome</keyword>
<keyword evidence="1" id="KW-0732">Signal</keyword>
<gene>
    <name evidence="3" type="ORF">AK830_g2330</name>
</gene>
<dbReference type="InterPro" id="IPR003609">
    <property type="entry name" value="Pan_app"/>
</dbReference>
<evidence type="ECO:0000256" key="1">
    <source>
        <dbReference type="SAM" id="SignalP"/>
    </source>
</evidence>
<proteinExistence type="predicted"/>
<evidence type="ECO:0000259" key="2">
    <source>
        <dbReference type="PROSITE" id="PS50948"/>
    </source>
</evidence>
<dbReference type="EMBL" id="LKCW01000022">
    <property type="protein sequence ID" value="KPM44191.1"/>
    <property type="molecule type" value="Genomic_DNA"/>
</dbReference>
<feature type="domain" description="Apple" evidence="2">
    <location>
        <begin position="70"/>
        <end position="144"/>
    </location>
</feature>
<dbReference type="Proteomes" id="UP000050424">
    <property type="component" value="Unassembled WGS sequence"/>
</dbReference>
<comment type="caution">
    <text evidence="3">The sequence shown here is derived from an EMBL/GenBank/DDBJ whole genome shotgun (WGS) entry which is preliminary data.</text>
</comment>
<evidence type="ECO:0000313" key="4">
    <source>
        <dbReference type="Proteomes" id="UP000050424"/>
    </source>
</evidence>
<feature type="signal peptide" evidence="1">
    <location>
        <begin position="1"/>
        <end position="20"/>
    </location>
</feature>
<feature type="chain" id="PRO_5006136153" description="Apple domain-containing protein" evidence="1">
    <location>
        <begin position="21"/>
        <end position="148"/>
    </location>
</feature>
<dbReference type="PROSITE" id="PS50948">
    <property type="entry name" value="PAN"/>
    <property type="match status" value="1"/>
</dbReference>
<sequence length="148" mass="14685">MPSLRTIAIAMALSIGAVNAGPCNLSSSASTTSTTESSTITTIATSETVSTATTTAASTTTSTAAGPPICDKSGTLASDSPFDTVTSSSIDVCGATCLGRPACLAVKFTAGAFIGECSLYAASLRSLGFQEGNVNDVTLADRDCEVVP</sequence>
<dbReference type="Pfam" id="PF00024">
    <property type="entry name" value="PAN_1"/>
    <property type="match status" value="1"/>
</dbReference>
<evidence type="ECO:0000313" key="3">
    <source>
        <dbReference type="EMBL" id="KPM44191.1"/>
    </source>
</evidence>
<accession>A0A0P7BSA0</accession>
<organism evidence="3 4">
    <name type="scientific">Neonectria ditissima</name>
    <dbReference type="NCBI Taxonomy" id="78410"/>
    <lineage>
        <taxon>Eukaryota</taxon>
        <taxon>Fungi</taxon>
        <taxon>Dikarya</taxon>
        <taxon>Ascomycota</taxon>
        <taxon>Pezizomycotina</taxon>
        <taxon>Sordariomycetes</taxon>
        <taxon>Hypocreomycetidae</taxon>
        <taxon>Hypocreales</taxon>
        <taxon>Nectriaceae</taxon>
        <taxon>Neonectria</taxon>
    </lineage>
</organism>
<name>A0A0P7BSA0_9HYPO</name>
<dbReference type="AlphaFoldDB" id="A0A0P7BSA0"/>
<reference evidence="3 4" key="1">
    <citation type="submission" date="2015-09" db="EMBL/GenBank/DDBJ databases">
        <title>Draft genome of a European isolate of the apple canker pathogen Neonectria ditissima.</title>
        <authorList>
            <person name="Gomez-Cortecero A."/>
            <person name="Harrison R.J."/>
            <person name="Armitage A.D."/>
        </authorList>
    </citation>
    <scope>NUCLEOTIDE SEQUENCE [LARGE SCALE GENOMIC DNA]</scope>
    <source>
        <strain evidence="3 4">R09/05</strain>
    </source>
</reference>
<protein>
    <recommendedName>
        <fullName evidence="2">Apple domain-containing protein</fullName>
    </recommendedName>
</protein>